<dbReference type="Gene3D" id="3.40.1360.10">
    <property type="match status" value="1"/>
</dbReference>
<accession>A0ABQ6A4A8</accession>
<dbReference type="Pfam" id="PF06048">
    <property type="entry name" value="DUF927"/>
    <property type="match status" value="1"/>
</dbReference>
<sequence length="846" mass="91468">MNELSADGITPDPFAPFTEAPKTSGFPDFTAAVAAVAERLAMPEIWEPQCPAPAEPPESVKHWQHGDSVARWDYRTADGAPIFSVYRFNTADGGKQTLPYTYGRRAWTDKNGLRRDATGWHWKRPLPPLPLYGLDRLAARPEDPVLIAEGEKSADAAAKLFPSYVAITSCGGSNSAGKADWTPLADRMVTIWPDHDDAGTDYARAVTRLAGEAGAAEIRIVSVPELFPPGWDVADDLPEGEGPDVLAELLAGAALAEPPFKMPDGYSWEKGQLWFQPGQQKDRSWPEKVFVCGQFDVLGEARTSNGTGWSVFLRWLDRDGRRHEWAMPKSLLHREGNLIAETLTDAGLVCGIGQAHGLLKDFLARVYSSRRFECVDRTGWHEAEGKPVFVAPWGKVYGEGAANIVLQSERIVSAESFKTAGTLKQWQDELAQFAIGNDRVALFMAAGFAGPLLEFMGQDSGGLHLVGASQCGKTTCALAAGSEWGPGTRRNGQVRSWKTTANGLEGVAAETSDCLLILDEIGQADSKEVGDTTYMLANETGKGRAGRGGEARRRQTWRSLFLSTGELTLAAKIGEAGKRTMAGLEVRLVNLPADAGAGYGVFQELHGFDNARDLATQISGAAAKYYGTAARAFLAKLTDNRAKDEGGLTADLKGLRDKFMKDNCPADADGQVKSVCSRFALIGVAGELARVYGVLPWPKNEALRAAGACFKAWLAERGGSGAGEDSAALAQVRAFLEAHGASRFERLHETNSKTGENYYPPGEIRILNRAGFSRLVGDELQFLIMPEAWRNEVCKGMNYKQVAAVLRDKGYLKESADGKNSQSIHIGGHGQMRFYVVTADIMGGDA</sequence>
<evidence type="ECO:0000313" key="3">
    <source>
        <dbReference type="EMBL" id="GLR66090.1"/>
    </source>
</evidence>
<dbReference type="Proteomes" id="UP001156641">
    <property type="component" value="Unassembled WGS sequence"/>
</dbReference>
<proteinExistence type="predicted"/>
<dbReference type="EMBL" id="BSOS01000009">
    <property type="protein sequence ID" value="GLR66090.1"/>
    <property type="molecule type" value="Genomic_DNA"/>
</dbReference>
<name>A0ABQ6A4A8_9PROT</name>
<keyword evidence="4" id="KW-1185">Reference proteome</keyword>
<gene>
    <name evidence="3" type="ORF">GCM10010909_07680</name>
</gene>
<dbReference type="CDD" id="cd01029">
    <property type="entry name" value="TOPRIM_primases"/>
    <property type="match status" value="1"/>
</dbReference>
<feature type="region of interest" description="Disordered" evidence="1">
    <location>
        <begin position="1"/>
        <end position="22"/>
    </location>
</feature>
<feature type="domain" description="DUF927" evidence="2">
    <location>
        <begin position="274"/>
        <end position="554"/>
    </location>
</feature>
<organism evidence="3 4">
    <name type="scientific">Acidocella aquatica</name>
    <dbReference type="NCBI Taxonomy" id="1922313"/>
    <lineage>
        <taxon>Bacteria</taxon>
        <taxon>Pseudomonadati</taxon>
        <taxon>Pseudomonadota</taxon>
        <taxon>Alphaproteobacteria</taxon>
        <taxon>Acetobacterales</taxon>
        <taxon>Acidocellaceae</taxon>
        <taxon>Acidocella</taxon>
    </lineage>
</organism>
<reference evidence="4" key="1">
    <citation type="journal article" date="2019" name="Int. J. Syst. Evol. Microbiol.">
        <title>The Global Catalogue of Microorganisms (GCM) 10K type strain sequencing project: providing services to taxonomists for standard genome sequencing and annotation.</title>
        <authorList>
            <consortium name="The Broad Institute Genomics Platform"/>
            <consortium name="The Broad Institute Genome Sequencing Center for Infectious Disease"/>
            <person name="Wu L."/>
            <person name="Ma J."/>
        </authorList>
    </citation>
    <scope>NUCLEOTIDE SEQUENCE [LARGE SCALE GENOMIC DNA]</scope>
    <source>
        <strain evidence="4">NBRC 112502</strain>
    </source>
</reference>
<protein>
    <recommendedName>
        <fullName evidence="2">DUF927 domain-containing protein</fullName>
    </recommendedName>
</protein>
<dbReference type="InterPro" id="IPR009270">
    <property type="entry name" value="DUF927"/>
</dbReference>
<evidence type="ECO:0000313" key="4">
    <source>
        <dbReference type="Proteomes" id="UP001156641"/>
    </source>
</evidence>
<dbReference type="RefSeq" id="WP_284256684.1">
    <property type="nucleotide sequence ID" value="NZ_BSOS01000009.1"/>
</dbReference>
<comment type="caution">
    <text evidence="3">The sequence shown here is derived from an EMBL/GenBank/DDBJ whole genome shotgun (WGS) entry which is preliminary data.</text>
</comment>
<evidence type="ECO:0000259" key="2">
    <source>
        <dbReference type="Pfam" id="PF06048"/>
    </source>
</evidence>
<evidence type="ECO:0000256" key="1">
    <source>
        <dbReference type="SAM" id="MobiDB-lite"/>
    </source>
</evidence>
<dbReference type="InterPro" id="IPR034154">
    <property type="entry name" value="TOPRIM_DnaG/twinkle"/>
</dbReference>